<sequence>MKVLQHYVTDEQVAELAADSGVEVQASKLEMLFAVADASGR</sequence>
<dbReference type="Proteomes" id="UP001217838">
    <property type="component" value="Unassembled WGS sequence"/>
</dbReference>
<accession>A0ABT5B939</accession>
<keyword evidence="2" id="KW-1185">Reference proteome</keyword>
<evidence type="ECO:0000313" key="2">
    <source>
        <dbReference type="Proteomes" id="UP001217838"/>
    </source>
</evidence>
<dbReference type="RefSeq" id="WP_272000437.1">
    <property type="nucleotide sequence ID" value="NZ_JAQNDN010000013.1"/>
</dbReference>
<evidence type="ECO:0000313" key="1">
    <source>
        <dbReference type="EMBL" id="MDC0670617.1"/>
    </source>
</evidence>
<proteinExistence type="predicted"/>
<dbReference type="EMBL" id="JAQNDN010000013">
    <property type="protein sequence ID" value="MDC0670617.1"/>
    <property type="molecule type" value="Genomic_DNA"/>
</dbReference>
<name>A0ABT5B939_9BACT</name>
<protein>
    <submittedName>
        <fullName evidence="1">Uncharacterized protein</fullName>
    </submittedName>
</protein>
<comment type="caution">
    <text evidence="1">The sequence shown here is derived from an EMBL/GenBank/DDBJ whole genome shotgun (WGS) entry which is preliminary data.</text>
</comment>
<reference evidence="1 2" key="1">
    <citation type="submission" date="2022-11" db="EMBL/GenBank/DDBJ databases">
        <title>Minimal conservation of predation-associated metabolite biosynthetic gene clusters underscores biosynthetic potential of Myxococcota including descriptions for ten novel species: Archangium lansinium sp. nov., Myxococcus landrumus sp. nov., Nannocystis bai.</title>
        <authorList>
            <person name="Ahearne A."/>
            <person name="Stevens C."/>
            <person name="Dowd S."/>
        </authorList>
    </citation>
    <scope>NUCLEOTIDE SEQUENCE [LARGE SCALE GENOMIC DNA]</scope>
    <source>
        <strain evidence="1 2">NCELM</strain>
    </source>
</reference>
<gene>
    <name evidence="1" type="ORF">POL58_22870</name>
</gene>
<organism evidence="1 2">
    <name type="scientific">Nannocystis radixulma</name>
    <dbReference type="NCBI Taxonomy" id="2995305"/>
    <lineage>
        <taxon>Bacteria</taxon>
        <taxon>Pseudomonadati</taxon>
        <taxon>Myxococcota</taxon>
        <taxon>Polyangia</taxon>
        <taxon>Nannocystales</taxon>
        <taxon>Nannocystaceae</taxon>
        <taxon>Nannocystis</taxon>
    </lineage>
</organism>